<feature type="non-terminal residue" evidence="2">
    <location>
        <position position="1"/>
    </location>
</feature>
<accession>A0AAV5V3M4</accession>
<evidence type="ECO:0000313" key="2">
    <source>
        <dbReference type="EMBL" id="GMT13991.1"/>
    </source>
</evidence>
<evidence type="ECO:0008006" key="4">
    <source>
        <dbReference type="Google" id="ProtNLM"/>
    </source>
</evidence>
<feature type="transmembrane region" description="Helical" evidence="1">
    <location>
        <begin position="12"/>
        <end position="32"/>
    </location>
</feature>
<dbReference type="AlphaFoldDB" id="A0AAV5V3M4"/>
<keyword evidence="1" id="KW-0812">Transmembrane</keyword>
<gene>
    <name evidence="2" type="ORF">PFISCL1PPCAC_5288</name>
</gene>
<reference evidence="2" key="1">
    <citation type="submission" date="2023-10" db="EMBL/GenBank/DDBJ databases">
        <title>Genome assembly of Pristionchus species.</title>
        <authorList>
            <person name="Yoshida K."/>
            <person name="Sommer R.J."/>
        </authorList>
    </citation>
    <scope>NUCLEOTIDE SEQUENCE</scope>
    <source>
        <strain evidence="2">RS5133</strain>
    </source>
</reference>
<feature type="non-terminal residue" evidence="2">
    <location>
        <position position="85"/>
    </location>
</feature>
<protein>
    <recommendedName>
        <fullName evidence="4">G protein-coupled receptor</fullName>
    </recommendedName>
</protein>
<evidence type="ECO:0000256" key="1">
    <source>
        <dbReference type="SAM" id="Phobius"/>
    </source>
</evidence>
<feature type="transmembrane region" description="Helical" evidence="1">
    <location>
        <begin position="44"/>
        <end position="63"/>
    </location>
</feature>
<keyword evidence="1" id="KW-1133">Transmembrane helix</keyword>
<organism evidence="2 3">
    <name type="scientific">Pristionchus fissidentatus</name>
    <dbReference type="NCBI Taxonomy" id="1538716"/>
    <lineage>
        <taxon>Eukaryota</taxon>
        <taxon>Metazoa</taxon>
        <taxon>Ecdysozoa</taxon>
        <taxon>Nematoda</taxon>
        <taxon>Chromadorea</taxon>
        <taxon>Rhabditida</taxon>
        <taxon>Rhabditina</taxon>
        <taxon>Diplogasteromorpha</taxon>
        <taxon>Diplogasteroidea</taxon>
        <taxon>Neodiplogasteridae</taxon>
        <taxon>Pristionchus</taxon>
    </lineage>
</organism>
<dbReference type="Proteomes" id="UP001432322">
    <property type="component" value="Unassembled WGS sequence"/>
</dbReference>
<name>A0AAV5V3M4_9BILA</name>
<proteinExistence type="predicted"/>
<dbReference type="EMBL" id="BTSY01000002">
    <property type="protein sequence ID" value="GMT13991.1"/>
    <property type="molecule type" value="Genomic_DNA"/>
</dbReference>
<sequence length="85" mass="9868">QTDFFNKIDLACTCFLIICGVLTFPPACYVYFRILTLSSFTKHYLMKLFVANGISDFSICVMWQTSFFISLNRVLSLKTQYLLNK</sequence>
<evidence type="ECO:0000313" key="3">
    <source>
        <dbReference type="Proteomes" id="UP001432322"/>
    </source>
</evidence>
<comment type="caution">
    <text evidence="2">The sequence shown here is derived from an EMBL/GenBank/DDBJ whole genome shotgun (WGS) entry which is preliminary data.</text>
</comment>
<keyword evidence="3" id="KW-1185">Reference proteome</keyword>
<keyword evidence="1" id="KW-0472">Membrane</keyword>